<dbReference type="EC" id="6.3.4.15" evidence="3"/>
<dbReference type="RefSeq" id="WP_121915696.1">
    <property type="nucleotide sequence ID" value="NZ_REFV01000001.1"/>
</dbReference>
<feature type="domain" description="BPL/LPL catalytic" evidence="2">
    <location>
        <begin position="1"/>
        <end position="177"/>
    </location>
</feature>
<dbReference type="InterPro" id="IPR004408">
    <property type="entry name" value="Biotin_CoA_COase_ligase"/>
</dbReference>
<evidence type="ECO:0000313" key="3">
    <source>
        <dbReference type="EMBL" id="RMB63900.1"/>
    </source>
</evidence>
<accession>A0A3M0GGU9</accession>
<dbReference type="PANTHER" id="PTHR12835:SF5">
    <property type="entry name" value="BIOTIN--PROTEIN LIGASE"/>
    <property type="match status" value="1"/>
</dbReference>
<dbReference type="AlphaFoldDB" id="A0A3M0GGU9"/>
<dbReference type="PROSITE" id="PS51733">
    <property type="entry name" value="BPL_LPL_CATALYTIC"/>
    <property type="match status" value="1"/>
</dbReference>
<dbReference type="GO" id="GO:0005737">
    <property type="term" value="C:cytoplasm"/>
    <property type="evidence" value="ECO:0007669"/>
    <property type="project" value="TreeGrafter"/>
</dbReference>
<proteinExistence type="predicted"/>
<reference evidence="3 4" key="1">
    <citation type="submission" date="2018-10" db="EMBL/GenBank/DDBJ databases">
        <title>Dokdonia luteus sp. nov., isolated from sea water.</title>
        <authorList>
            <person name="Zhou L.Y."/>
            <person name="Du Z.J."/>
        </authorList>
    </citation>
    <scope>NUCLEOTIDE SEQUENCE [LARGE SCALE GENOMIC DNA]</scope>
    <source>
        <strain evidence="3 4">SH27</strain>
    </source>
</reference>
<protein>
    <submittedName>
        <fullName evidence="3">Biotin--[acetyl-CoA-carboxylase] ligase</fullName>
        <ecNumber evidence="3">6.3.4.15</ecNumber>
    </submittedName>
</protein>
<keyword evidence="1 3" id="KW-0436">Ligase</keyword>
<dbReference type="Pfam" id="PF03099">
    <property type="entry name" value="BPL_LplA_LipB"/>
    <property type="match status" value="1"/>
</dbReference>
<comment type="caution">
    <text evidence="3">The sequence shown here is derived from an EMBL/GenBank/DDBJ whole genome shotgun (WGS) entry which is preliminary data.</text>
</comment>
<dbReference type="OrthoDB" id="9807064at2"/>
<evidence type="ECO:0000259" key="2">
    <source>
        <dbReference type="PROSITE" id="PS51733"/>
    </source>
</evidence>
<dbReference type="NCBIfam" id="TIGR00121">
    <property type="entry name" value="birA_ligase"/>
    <property type="match status" value="1"/>
</dbReference>
<evidence type="ECO:0000313" key="4">
    <source>
        <dbReference type="Proteomes" id="UP000281985"/>
    </source>
</evidence>
<keyword evidence="4" id="KW-1185">Reference proteome</keyword>
<gene>
    <name evidence="3" type="ORF">EAX61_00500</name>
</gene>
<dbReference type="Proteomes" id="UP000281985">
    <property type="component" value="Unassembled WGS sequence"/>
</dbReference>
<name>A0A3M0GGU9_9FLAO</name>
<evidence type="ECO:0000256" key="1">
    <source>
        <dbReference type="ARBA" id="ARBA00022598"/>
    </source>
</evidence>
<sequence length="242" mass="27375">MRIVKLHTTGSTNDYLKALAKKQSLEEDTLVWALEQTNGRGQMGTKWSTEAGKNLTFSIFRKVQRVTIEEQFYVTMAASLAVKVVLQKLLIKNVSVKWPNDILSDKEKICGILIESVIKRGKLDAVILGVGLNVNQTDFGAVPRATSIKTRTGIHFNLEEILNMLLEQFYHYVKLLSQGKLDEIKEDYEANLFRKDKPSTFKGANGKFVGIIKGVTPHGKLMILEEDDILNEYDLKEVQLLF</sequence>
<dbReference type="InterPro" id="IPR004143">
    <property type="entry name" value="BPL_LPL_catalytic"/>
</dbReference>
<dbReference type="GO" id="GO:0004077">
    <property type="term" value="F:biotin--[biotin carboxyl-carrier protein] ligase activity"/>
    <property type="evidence" value="ECO:0007669"/>
    <property type="project" value="UniProtKB-EC"/>
</dbReference>
<dbReference type="SUPFAM" id="SSF55681">
    <property type="entry name" value="Class II aaRS and biotin synthetases"/>
    <property type="match status" value="1"/>
</dbReference>
<organism evidence="3 4">
    <name type="scientific">Dokdonia sinensis</name>
    <dbReference type="NCBI Taxonomy" id="2479847"/>
    <lineage>
        <taxon>Bacteria</taxon>
        <taxon>Pseudomonadati</taxon>
        <taxon>Bacteroidota</taxon>
        <taxon>Flavobacteriia</taxon>
        <taxon>Flavobacteriales</taxon>
        <taxon>Flavobacteriaceae</taxon>
        <taxon>Dokdonia</taxon>
    </lineage>
</organism>
<dbReference type="PANTHER" id="PTHR12835">
    <property type="entry name" value="BIOTIN PROTEIN LIGASE"/>
    <property type="match status" value="1"/>
</dbReference>
<dbReference type="InterPro" id="IPR045864">
    <property type="entry name" value="aa-tRNA-synth_II/BPL/LPL"/>
</dbReference>
<dbReference type="CDD" id="cd16442">
    <property type="entry name" value="BPL"/>
    <property type="match status" value="1"/>
</dbReference>
<dbReference type="EMBL" id="REFV01000001">
    <property type="protein sequence ID" value="RMB63900.1"/>
    <property type="molecule type" value="Genomic_DNA"/>
</dbReference>
<dbReference type="Gene3D" id="3.30.930.10">
    <property type="entry name" value="Bira Bifunctional Protein, Domain 2"/>
    <property type="match status" value="1"/>
</dbReference>